<feature type="domain" description="Formyl transferase C-terminal" evidence="2">
    <location>
        <begin position="207"/>
        <end position="288"/>
    </location>
</feature>
<sequence length="300" mass="34074">MTNKIKIGYFADGPWSHLAFEKLIKDESISIQFIVPRSDTNDKTLSEFSNKYGIDYLYPVKINSEEFIKTAAKYNCDLFVSMSFNQIFRKEVINLPKLGAINCHAGKLPFYRGRNILNWALINDEDSFGITVHYIDEGIDTGDIIKQNSYPITDNDNYSSLLEISYVECAKILYDSIKEIQSGNSKRIKQDSINPVGFYCGRRGIGDELINWKQTSRRLFNFIRSISRPGPIATTFMSGVEVKINRSKIIVGAQEYIGTVGQLLAKTEDGFLIKTEDSFIEICEIETDVKLKVGDKLGYE</sequence>
<dbReference type="Pfam" id="PF02911">
    <property type="entry name" value="Formyl_trans_C"/>
    <property type="match status" value="1"/>
</dbReference>
<evidence type="ECO:0000313" key="3">
    <source>
        <dbReference type="EMBL" id="MFC4209944.1"/>
    </source>
</evidence>
<reference evidence="4" key="1">
    <citation type="journal article" date="2019" name="Int. J. Syst. Evol. Microbiol.">
        <title>The Global Catalogue of Microorganisms (GCM) 10K type strain sequencing project: providing services to taxonomists for standard genome sequencing and annotation.</title>
        <authorList>
            <consortium name="The Broad Institute Genomics Platform"/>
            <consortium name="The Broad Institute Genome Sequencing Center for Infectious Disease"/>
            <person name="Wu L."/>
            <person name="Ma J."/>
        </authorList>
    </citation>
    <scope>NUCLEOTIDE SEQUENCE [LARGE SCALE GENOMIC DNA]</scope>
    <source>
        <strain evidence="4">CCM 8691</strain>
    </source>
</reference>
<dbReference type="Proteomes" id="UP001595789">
    <property type="component" value="Unassembled WGS sequence"/>
</dbReference>
<name>A0ABV8P3W9_9SPHI</name>
<dbReference type="RefSeq" id="WP_378981271.1">
    <property type="nucleotide sequence ID" value="NZ_JBHSBW010000004.1"/>
</dbReference>
<dbReference type="InterPro" id="IPR011034">
    <property type="entry name" value="Formyl_transferase-like_C_sf"/>
</dbReference>
<gene>
    <name evidence="3" type="ORF">ACFOWA_02045</name>
</gene>
<keyword evidence="3" id="KW-0808">Transferase</keyword>
<dbReference type="SUPFAM" id="SSF50486">
    <property type="entry name" value="FMT C-terminal domain-like"/>
    <property type="match status" value="1"/>
</dbReference>
<accession>A0ABV8P3W9</accession>
<keyword evidence="4" id="KW-1185">Reference proteome</keyword>
<dbReference type="InterPro" id="IPR005793">
    <property type="entry name" value="Formyl_trans_C"/>
</dbReference>
<dbReference type="SUPFAM" id="SSF53328">
    <property type="entry name" value="Formyltransferase"/>
    <property type="match status" value="1"/>
</dbReference>
<dbReference type="Pfam" id="PF00551">
    <property type="entry name" value="Formyl_trans_N"/>
    <property type="match status" value="1"/>
</dbReference>
<evidence type="ECO:0000259" key="1">
    <source>
        <dbReference type="Pfam" id="PF00551"/>
    </source>
</evidence>
<evidence type="ECO:0000259" key="2">
    <source>
        <dbReference type="Pfam" id="PF02911"/>
    </source>
</evidence>
<organism evidence="3 4">
    <name type="scientific">Pedobacter lithocola</name>
    <dbReference type="NCBI Taxonomy" id="1908239"/>
    <lineage>
        <taxon>Bacteria</taxon>
        <taxon>Pseudomonadati</taxon>
        <taxon>Bacteroidota</taxon>
        <taxon>Sphingobacteriia</taxon>
        <taxon>Sphingobacteriales</taxon>
        <taxon>Sphingobacteriaceae</taxon>
        <taxon>Pedobacter</taxon>
    </lineage>
</organism>
<dbReference type="CDD" id="cd08369">
    <property type="entry name" value="FMT_core"/>
    <property type="match status" value="1"/>
</dbReference>
<feature type="domain" description="Formyl transferase N-terminal" evidence="1">
    <location>
        <begin position="57"/>
        <end position="161"/>
    </location>
</feature>
<proteinExistence type="predicted"/>
<evidence type="ECO:0000313" key="4">
    <source>
        <dbReference type="Proteomes" id="UP001595789"/>
    </source>
</evidence>
<protein>
    <submittedName>
        <fullName evidence="3">Methionyl-tRNA formyltransferase</fullName>
        <ecNumber evidence="3">2.1.2.9</ecNumber>
    </submittedName>
</protein>
<dbReference type="EC" id="2.1.2.9" evidence="3"/>
<dbReference type="PANTHER" id="PTHR11138:SF5">
    <property type="entry name" value="METHIONYL-TRNA FORMYLTRANSFERASE, MITOCHONDRIAL"/>
    <property type="match status" value="1"/>
</dbReference>
<dbReference type="InterPro" id="IPR002376">
    <property type="entry name" value="Formyl_transf_N"/>
</dbReference>
<dbReference type="EMBL" id="JBHSBW010000004">
    <property type="protein sequence ID" value="MFC4209944.1"/>
    <property type="molecule type" value="Genomic_DNA"/>
</dbReference>
<comment type="caution">
    <text evidence="3">The sequence shown here is derived from an EMBL/GenBank/DDBJ whole genome shotgun (WGS) entry which is preliminary data.</text>
</comment>
<dbReference type="Gene3D" id="3.40.50.12230">
    <property type="match status" value="1"/>
</dbReference>
<dbReference type="GO" id="GO:0004479">
    <property type="term" value="F:methionyl-tRNA formyltransferase activity"/>
    <property type="evidence" value="ECO:0007669"/>
    <property type="project" value="UniProtKB-EC"/>
</dbReference>
<dbReference type="PANTHER" id="PTHR11138">
    <property type="entry name" value="METHIONYL-TRNA FORMYLTRANSFERASE"/>
    <property type="match status" value="1"/>
</dbReference>
<dbReference type="InterPro" id="IPR036477">
    <property type="entry name" value="Formyl_transf_N_sf"/>
</dbReference>